<dbReference type="EC" id="1.2.1.41" evidence="7"/>
<evidence type="ECO:0000256" key="2">
    <source>
        <dbReference type="ARBA" id="ARBA00022605"/>
    </source>
</evidence>
<dbReference type="NCBIfam" id="NF001221">
    <property type="entry name" value="PRK00197.1"/>
    <property type="match status" value="1"/>
</dbReference>
<dbReference type="SUPFAM" id="SSF53720">
    <property type="entry name" value="ALDH-like"/>
    <property type="match status" value="1"/>
</dbReference>
<keyword evidence="3 7" id="KW-0641">Proline biosynthesis</keyword>
<evidence type="ECO:0000313" key="10">
    <source>
        <dbReference type="Proteomes" id="UP000245489"/>
    </source>
</evidence>
<dbReference type="PIRSF" id="PIRSF000151">
    <property type="entry name" value="GPR"/>
    <property type="match status" value="1"/>
</dbReference>
<comment type="similarity">
    <text evidence="7">Belongs to the gamma-glutamyl phosphate reductase family.</text>
</comment>
<protein>
    <recommendedName>
        <fullName evidence="7">Gamma-glutamyl phosphate reductase</fullName>
        <shortName evidence="7">GPR</shortName>
        <ecNumber evidence="7">1.2.1.41</ecNumber>
    </recommendedName>
    <alternativeName>
        <fullName evidence="7">Glutamate-5-semialdehyde dehydrogenase</fullName>
    </alternativeName>
    <alternativeName>
        <fullName evidence="7">Glutamyl-gamma-semialdehyde dehydrogenase</fullName>
        <shortName evidence="7">GSA dehydrogenase</shortName>
    </alternativeName>
</protein>
<dbReference type="InterPro" id="IPR015590">
    <property type="entry name" value="Aldehyde_DH_dom"/>
</dbReference>
<dbReference type="Pfam" id="PF00171">
    <property type="entry name" value="Aldedh"/>
    <property type="match status" value="1"/>
</dbReference>
<dbReference type="InterPro" id="IPR016161">
    <property type="entry name" value="Ald_DH/histidinol_DH"/>
</dbReference>
<dbReference type="InterPro" id="IPR016163">
    <property type="entry name" value="Ald_DH_C"/>
</dbReference>
<dbReference type="PROSITE" id="PS01223">
    <property type="entry name" value="PROA"/>
    <property type="match status" value="1"/>
</dbReference>
<comment type="pathway">
    <text evidence="1 7">Amino-acid biosynthesis; L-proline biosynthesis; L-glutamate 5-semialdehyde from L-glutamate: step 2/2.</text>
</comment>
<dbReference type="OrthoDB" id="9809970at2"/>
<dbReference type="UniPathway" id="UPA00098">
    <property type="reaction ID" value="UER00360"/>
</dbReference>
<keyword evidence="5 7" id="KW-0560">Oxidoreductase</keyword>
<keyword evidence="2 7" id="KW-0028">Amino-acid biosynthesis</keyword>
<dbReference type="FunFam" id="3.40.309.10:FF:000006">
    <property type="entry name" value="Gamma-glutamyl phosphate reductase"/>
    <property type="match status" value="1"/>
</dbReference>
<keyword evidence="10" id="KW-1185">Reference proteome</keyword>
<dbReference type="CDD" id="cd07079">
    <property type="entry name" value="ALDH_F18-19_ProA-GPR"/>
    <property type="match status" value="1"/>
</dbReference>
<dbReference type="InterPro" id="IPR012134">
    <property type="entry name" value="Glu-5-SA_DH"/>
</dbReference>
<reference evidence="9 10" key="1">
    <citation type="submission" date="2018-05" db="EMBL/GenBank/DDBJ databases">
        <title>Genomic Encyclopedia of Archaeal and Bacterial Type Strains, Phase II (KMG-II): from individual species to whole genera.</title>
        <authorList>
            <person name="Goeker M."/>
        </authorList>
    </citation>
    <scope>NUCLEOTIDE SEQUENCE [LARGE SCALE GENOMIC DNA]</scope>
    <source>
        <strain evidence="9 10">DSM 22214</strain>
    </source>
</reference>
<dbReference type="PANTHER" id="PTHR11063:SF8">
    <property type="entry name" value="DELTA-1-PYRROLINE-5-CARBOXYLATE SYNTHASE"/>
    <property type="match status" value="1"/>
</dbReference>
<evidence type="ECO:0000259" key="8">
    <source>
        <dbReference type="Pfam" id="PF00171"/>
    </source>
</evidence>
<dbReference type="EMBL" id="QGGO01000004">
    <property type="protein sequence ID" value="PWK28168.1"/>
    <property type="molecule type" value="Genomic_DNA"/>
</dbReference>
<dbReference type="HAMAP" id="MF_00412">
    <property type="entry name" value="ProA"/>
    <property type="match status" value="1"/>
</dbReference>
<evidence type="ECO:0000256" key="3">
    <source>
        <dbReference type="ARBA" id="ARBA00022650"/>
    </source>
</evidence>
<evidence type="ECO:0000256" key="6">
    <source>
        <dbReference type="ARBA" id="ARBA00049024"/>
    </source>
</evidence>
<comment type="catalytic activity">
    <reaction evidence="6 7">
        <text>L-glutamate 5-semialdehyde + phosphate + NADP(+) = L-glutamyl 5-phosphate + NADPH + H(+)</text>
        <dbReference type="Rhea" id="RHEA:19541"/>
        <dbReference type="ChEBI" id="CHEBI:15378"/>
        <dbReference type="ChEBI" id="CHEBI:43474"/>
        <dbReference type="ChEBI" id="CHEBI:57783"/>
        <dbReference type="ChEBI" id="CHEBI:58066"/>
        <dbReference type="ChEBI" id="CHEBI:58274"/>
        <dbReference type="ChEBI" id="CHEBI:58349"/>
        <dbReference type="EC" id="1.2.1.41"/>
    </reaction>
</comment>
<dbReference type="InterPro" id="IPR020593">
    <property type="entry name" value="G-glutamylP_reductase_CS"/>
</dbReference>
<comment type="subcellular location">
    <subcellularLocation>
        <location evidence="7">Cytoplasm</location>
    </subcellularLocation>
</comment>
<keyword evidence="7" id="KW-0963">Cytoplasm</keyword>
<proteinExistence type="inferred from homology"/>
<comment type="function">
    <text evidence="7">Catalyzes the NADPH-dependent reduction of L-glutamate 5-phosphate into L-glutamate 5-semialdehyde and phosphate. The product spontaneously undergoes cyclization to form 1-pyrroline-5-carboxylate.</text>
</comment>
<dbReference type="PANTHER" id="PTHR11063">
    <property type="entry name" value="GLUTAMATE SEMIALDEHYDE DEHYDROGENASE"/>
    <property type="match status" value="1"/>
</dbReference>
<name>A0A316EEM8_9BACT</name>
<comment type="caution">
    <text evidence="9">The sequence shown here is derived from an EMBL/GenBank/DDBJ whole genome shotgun (WGS) entry which is preliminary data.</text>
</comment>
<dbReference type="InterPro" id="IPR016162">
    <property type="entry name" value="Ald_DH_N"/>
</dbReference>
<dbReference type="RefSeq" id="WP_109741727.1">
    <property type="nucleotide sequence ID" value="NZ_QGGO01000004.1"/>
</dbReference>
<evidence type="ECO:0000256" key="4">
    <source>
        <dbReference type="ARBA" id="ARBA00022857"/>
    </source>
</evidence>
<dbReference type="NCBIfam" id="TIGR00407">
    <property type="entry name" value="proA"/>
    <property type="match status" value="1"/>
</dbReference>
<evidence type="ECO:0000256" key="5">
    <source>
        <dbReference type="ARBA" id="ARBA00023002"/>
    </source>
</evidence>
<dbReference type="InterPro" id="IPR000965">
    <property type="entry name" value="GPR_dom"/>
</dbReference>
<dbReference type="Gene3D" id="3.40.309.10">
    <property type="entry name" value="Aldehyde Dehydrogenase, Chain A, domain 2"/>
    <property type="match status" value="1"/>
</dbReference>
<gene>
    <name evidence="7" type="primary">proA</name>
    <name evidence="9" type="ORF">LV89_00946</name>
</gene>
<dbReference type="Gene3D" id="3.40.605.10">
    <property type="entry name" value="Aldehyde Dehydrogenase, Chain A, domain 1"/>
    <property type="match status" value="1"/>
</dbReference>
<keyword evidence="4 7" id="KW-0521">NADP</keyword>
<accession>A0A316EEM8</accession>
<dbReference type="GO" id="GO:0050661">
    <property type="term" value="F:NADP binding"/>
    <property type="evidence" value="ECO:0007669"/>
    <property type="project" value="InterPro"/>
</dbReference>
<evidence type="ECO:0000256" key="7">
    <source>
        <dbReference type="HAMAP-Rule" id="MF_00412"/>
    </source>
</evidence>
<organism evidence="9 10">
    <name type="scientific">Arcicella aurantiaca</name>
    <dbReference type="NCBI Taxonomy" id="591202"/>
    <lineage>
        <taxon>Bacteria</taxon>
        <taxon>Pseudomonadati</taxon>
        <taxon>Bacteroidota</taxon>
        <taxon>Cytophagia</taxon>
        <taxon>Cytophagales</taxon>
        <taxon>Flectobacillaceae</taxon>
        <taxon>Arcicella</taxon>
    </lineage>
</organism>
<sequence length="424" mass="46859">MELETLELPKTIVPLLEKTHAASAEVRRLTDTQKKGILNRLAVVLVENTDAIITENQKDLDRMDMADPKYDRLKLTPERIQDLANSMKEVADLQDPSGQILLERELVNGLKIKKIAVPMGVVGVIFEARPNVTVDVTALCIRSGNAVVLRGGTDAFDTNSYLVGLIHHVLAEFEVNTNCITLLPPDRELVKELLTATRFVDLIIPRGSESLIQFVRKHSLVPTIETGAGVCHTYVETSADLQKAADIVINAKVTRPSVCNSLDTVVIDEAVAGQFLPMLQEGFLKWNVEVFADEISYPIFAEINYPYLQKATADDFGREFLDYKCSVKVVSGITEAISHIGKYSSRHSEAIISKNEDYCQQFIQEIDAAAVYSNASTRFTDGGQFGLGAEIGISTQKLHARGPFALEKLVTEKWIITGDGQIRQ</sequence>
<dbReference type="GO" id="GO:0004350">
    <property type="term" value="F:glutamate-5-semialdehyde dehydrogenase activity"/>
    <property type="evidence" value="ECO:0007669"/>
    <property type="project" value="UniProtKB-UniRule"/>
</dbReference>
<dbReference type="GO" id="GO:0055129">
    <property type="term" value="P:L-proline biosynthetic process"/>
    <property type="evidence" value="ECO:0007669"/>
    <property type="project" value="UniProtKB-UniRule"/>
</dbReference>
<dbReference type="AlphaFoldDB" id="A0A316EEM8"/>
<evidence type="ECO:0000313" key="9">
    <source>
        <dbReference type="EMBL" id="PWK28168.1"/>
    </source>
</evidence>
<evidence type="ECO:0000256" key="1">
    <source>
        <dbReference type="ARBA" id="ARBA00004985"/>
    </source>
</evidence>
<dbReference type="Proteomes" id="UP000245489">
    <property type="component" value="Unassembled WGS sequence"/>
</dbReference>
<dbReference type="GO" id="GO:0005737">
    <property type="term" value="C:cytoplasm"/>
    <property type="evidence" value="ECO:0007669"/>
    <property type="project" value="UniProtKB-SubCell"/>
</dbReference>
<feature type="domain" description="Aldehyde dehydrogenase" evidence="8">
    <location>
        <begin position="17"/>
        <end position="288"/>
    </location>
</feature>